<organism evidence="1 2">
    <name type="scientific">Streptomyces griseorubiginosus</name>
    <dbReference type="NCBI Taxonomy" id="67304"/>
    <lineage>
        <taxon>Bacteria</taxon>
        <taxon>Bacillati</taxon>
        <taxon>Actinomycetota</taxon>
        <taxon>Actinomycetes</taxon>
        <taxon>Kitasatosporales</taxon>
        <taxon>Streptomycetaceae</taxon>
        <taxon>Streptomyces</taxon>
    </lineage>
</organism>
<evidence type="ECO:0000313" key="2">
    <source>
        <dbReference type="Proteomes" id="UP000265765"/>
    </source>
</evidence>
<sequence>MVRKYDYDHREALGAQLHLPVTERICPLCGHVAMRNYHHEKYGRTEPAWINYLWCGNCHAYSSSFTGAGRKMVEGDPLLDEFGDRISEIFNDPERLLKILDGYWKAGKLPQTISRRPRGH</sequence>
<dbReference type="KEGG" id="sge:DWG14_02612"/>
<name>A0AAI8KZ30_9ACTN</name>
<protein>
    <submittedName>
        <fullName evidence="1">Uncharacterized protein</fullName>
    </submittedName>
</protein>
<accession>A0AAI8KZ30</accession>
<dbReference type="RefSeq" id="WP_062026858.1">
    <property type="nucleotide sequence ID" value="NZ_CP032427.1"/>
</dbReference>
<dbReference type="AlphaFoldDB" id="A0AAI8KZ30"/>
<gene>
    <name evidence="1" type="ORF">DWG14_02612</name>
</gene>
<reference evidence="1 2" key="1">
    <citation type="submission" date="2018-09" db="EMBL/GenBank/DDBJ databases">
        <title>Production of Trimethoprim by Streptomyces sp. 3E-1.</title>
        <authorList>
            <person name="Kang H.J."/>
            <person name="Kim S.B."/>
        </authorList>
    </citation>
    <scope>NUCLEOTIDE SEQUENCE [LARGE SCALE GENOMIC DNA]</scope>
    <source>
        <strain evidence="1 2">3E-1</strain>
    </source>
</reference>
<dbReference type="EMBL" id="CP032427">
    <property type="protein sequence ID" value="AYC38383.1"/>
    <property type="molecule type" value="Genomic_DNA"/>
</dbReference>
<proteinExistence type="predicted"/>
<dbReference type="Proteomes" id="UP000265765">
    <property type="component" value="Chromosome"/>
</dbReference>
<dbReference type="GeneID" id="91281546"/>
<evidence type="ECO:0000313" key="1">
    <source>
        <dbReference type="EMBL" id="AYC38383.1"/>
    </source>
</evidence>